<dbReference type="EMBL" id="JALJOR010000003">
    <property type="protein sequence ID" value="KAK9819873.1"/>
    <property type="molecule type" value="Genomic_DNA"/>
</dbReference>
<dbReference type="Pfam" id="PF08016">
    <property type="entry name" value="PKD_channel"/>
    <property type="match status" value="1"/>
</dbReference>
<dbReference type="PANTHER" id="PTHR10877:SF183">
    <property type="entry name" value="AT14535P-RELATED"/>
    <property type="match status" value="1"/>
</dbReference>
<keyword evidence="3 7" id="KW-1133">Transmembrane helix</keyword>
<feature type="compositionally biased region" description="Basic and acidic residues" evidence="6">
    <location>
        <begin position="1"/>
        <end position="10"/>
    </location>
</feature>
<evidence type="ECO:0000256" key="1">
    <source>
        <dbReference type="ARBA" id="ARBA00004141"/>
    </source>
</evidence>
<evidence type="ECO:0000256" key="3">
    <source>
        <dbReference type="ARBA" id="ARBA00022989"/>
    </source>
</evidence>
<keyword evidence="10" id="KW-1185">Reference proteome</keyword>
<keyword evidence="2 7" id="KW-0812">Transmembrane</keyword>
<keyword evidence="4 7" id="KW-0472">Membrane</keyword>
<evidence type="ECO:0000313" key="10">
    <source>
        <dbReference type="Proteomes" id="UP001489004"/>
    </source>
</evidence>
<dbReference type="InterPro" id="IPR051223">
    <property type="entry name" value="Polycystin"/>
</dbReference>
<feature type="coiled-coil region" evidence="5">
    <location>
        <begin position="1478"/>
        <end position="1505"/>
    </location>
</feature>
<feature type="region of interest" description="Disordered" evidence="6">
    <location>
        <begin position="1"/>
        <end position="41"/>
    </location>
</feature>
<sequence>MKKAIADKLAGKTGKTGSEPNSPAGKGKQAITKATPDWRLEEGDKPSRALQVVRELHTRYQKQVQRWQDYIKLFTFLGFVALFLAVLFLQRNAQVAYQVHNTISTVIVPGSNVYESSDDVYSWLQGTLTTVWVDPICGDGICETPFEFASYGRFGCRADCGKLAEIQNLTTVQIDLYYDFTHPVGSVPATELMNQASWNLCPTSGAPHGTACYYDTDQQFSLLSGEVHTTVTDMPDGDWTVTMKRDLFNKVAGGVRKQQDLEAYSELVKIGIALNTSDAQRYNEIATLQSVIALAQQSEFQLDANTVIAANNATVAQIQTDFGNQVFNETVYWDKMNATAANLTATLGQLGNTANLCPQVPWYNSSATVDPLYAFTPSDALICGTWLNTTLANDAARFQTIRDSLNGRLTAAQNAGSQFLANAVAALQASSPEVYTFVVADSGQDPQGSPYTAVINQLANFYVEGPYTIPPPARAALTRPNVNNANRTLTDFATLANSRIQELTTERANVAALPEVQAYSSMSQGASTITYDYVTWTGGADAYDTCNLETRSPNYVGTCAPRMACSSATVKINGADNIVYSCAGTSLSASDCSNACDQQATCDALCVCEDANNNGCATTQVCTCSACSNLVPAQQDPSYQTIVSVATSAGTASGSASAGSGKRRQLLQSPSTDSTLNQILTSVNSLQTGQTALQTNIDSLKSEVDAANAAAAARAQDTSLTTLINAGRADIQTGQQQVETLLNQIIGKQNDAAAAAQAAANALAAIQDLQAQQVQAQQAIEAAVRNQLDAIKVASQQGLISLSQALELWKQARRSQLVATKEATLSNIPCTTDSLTLYGFIVNSYNQQVVNTARERRIGLTNRVIAGMLLQTTRTTPVNCSDSRFNNIESECKGHADTAPYGVDPVFKLGATLYNPDLDNEASVTSFYNCSELTFSPTYNIPDPAAPTVRTTNPPPYCAELFNARNLPYGFRSYHLSKLGGDSFPVWFDINLSAADAQNYYEYISDGLLLDSNTRSLTAQFITYNPELQIFGSSVITFQFTDGGSIQVQNNIHTLRVELYEKPGDYVRLTLEILLTIAVCLNLVGELYGIALTQYRQKNALLYFQNGWAWLDFISMVLMMACVCIWWDFAINDARPFDIQLRYNVYDNLEAQAAYLKLSAQGMYLDQVQNSFSALQVLVNKLAWYYALNGINILLLIARVLKRMDFQPRLGVVTRSLALAGPDLIHFVLVCGMVFVGYAMMAHLIFGNAIQKFSSFGRAVDTCFAILLGDISVNDDLKQLSGLQGLAGTLFFWSFELLVFMVLLNFLLAIIVDAFSEVKENTSETTGLHTEVGQMVREKWRSLTAGCLNSNYVPDKRLGQLLRQWGGEDDHEQSNKLAANRENAEKKLKVLGEEMTAEELKEVLQACLRDVPLTTADEEAGSKAAFCFKPKAPNKMASEEELDKAAEYVVARFGIDDEEEAEEGGEEAGGGNITDAVLERERDQLAMALERLADVQRELADGQRNLMTGQRQLAEQQQRLVALINPPSQ</sequence>
<accession>A0AAW1QEP5</accession>
<evidence type="ECO:0000259" key="8">
    <source>
        <dbReference type="Pfam" id="PF08016"/>
    </source>
</evidence>
<protein>
    <recommendedName>
        <fullName evidence="8">Polycystin cation channel PKD1/PKD2 domain-containing protein</fullName>
    </recommendedName>
</protein>
<feature type="domain" description="Polycystin cation channel PKD1/PKD2" evidence="8">
    <location>
        <begin position="1167"/>
        <end position="1318"/>
    </location>
</feature>
<feature type="transmembrane region" description="Helical" evidence="7">
    <location>
        <begin position="1183"/>
        <end position="1201"/>
    </location>
</feature>
<feature type="coiled-coil region" evidence="5">
    <location>
        <begin position="752"/>
        <end position="786"/>
    </location>
</feature>
<keyword evidence="5" id="KW-0175">Coiled coil</keyword>
<feature type="transmembrane region" description="Helical" evidence="7">
    <location>
        <begin position="1224"/>
        <end position="1246"/>
    </location>
</feature>
<dbReference type="PANTHER" id="PTHR10877">
    <property type="entry name" value="POLYCYSTIN FAMILY MEMBER"/>
    <property type="match status" value="1"/>
</dbReference>
<feature type="transmembrane region" description="Helical" evidence="7">
    <location>
        <begin position="1107"/>
        <end position="1129"/>
    </location>
</feature>
<proteinExistence type="predicted"/>
<gene>
    <name evidence="9" type="ORF">WJX72_003501</name>
</gene>
<evidence type="ECO:0000256" key="5">
    <source>
        <dbReference type="SAM" id="Coils"/>
    </source>
</evidence>
<name>A0AAW1QEP5_9CHLO</name>
<evidence type="ECO:0000256" key="2">
    <source>
        <dbReference type="ARBA" id="ARBA00022692"/>
    </source>
</evidence>
<evidence type="ECO:0000256" key="6">
    <source>
        <dbReference type="SAM" id="MobiDB-lite"/>
    </source>
</evidence>
<feature type="transmembrane region" description="Helical" evidence="7">
    <location>
        <begin position="70"/>
        <end position="89"/>
    </location>
</feature>
<dbReference type="GO" id="GO:0016020">
    <property type="term" value="C:membrane"/>
    <property type="evidence" value="ECO:0007669"/>
    <property type="project" value="UniProtKB-SubCell"/>
</dbReference>
<dbReference type="InterPro" id="IPR013122">
    <property type="entry name" value="PKD1_2_channel"/>
</dbReference>
<evidence type="ECO:0000313" key="9">
    <source>
        <dbReference type="EMBL" id="KAK9819873.1"/>
    </source>
</evidence>
<evidence type="ECO:0000256" key="4">
    <source>
        <dbReference type="ARBA" id="ARBA00023136"/>
    </source>
</evidence>
<reference evidence="9 10" key="1">
    <citation type="journal article" date="2024" name="Nat. Commun.">
        <title>Phylogenomics reveals the evolutionary origins of lichenization in chlorophyte algae.</title>
        <authorList>
            <person name="Puginier C."/>
            <person name="Libourel C."/>
            <person name="Otte J."/>
            <person name="Skaloud P."/>
            <person name="Haon M."/>
            <person name="Grisel S."/>
            <person name="Petersen M."/>
            <person name="Berrin J.G."/>
            <person name="Delaux P.M."/>
            <person name="Dal Grande F."/>
            <person name="Keller J."/>
        </authorList>
    </citation>
    <scope>NUCLEOTIDE SEQUENCE [LARGE SCALE GENOMIC DNA]</scope>
    <source>
        <strain evidence="9 10">SAG 2043</strain>
    </source>
</reference>
<feature type="transmembrane region" description="Helical" evidence="7">
    <location>
        <begin position="1073"/>
        <end position="1095"/>
    </location>
</feature>
<dbReference type="Gene3D" id="1.10.287.70">
    <property type="match status" value="1"/>
</dbReference>
<feature type="coiled-coil region" evidence="5">
    <location>
        <begin position="1374"/>
        <end position="1401"/>
    </location>
</feature>
<comment type="caution">
    <text evidence="9">The sequence shown here is derived from an EMBL/GenBank/DDBJ whole genome shotgun (WGS) entry which is preliminary data.</text>
</comment>
<evidence type="ECO:0000256" key="7">
    <source>
        <dbReference type="SAM" id="Phobius"/>
    </source>
</evidence>
<dbReference type="Proteomes" id="UP001489004">
    <property type="component" value="Unassembled WGS sequence"/>
</dbReference>
<comment type="subcellular location">
    <subcellularLocation>
        <location evidence="1">Membrane</location>
        <topology evidence="1">Multi-pass membrane protein</topology>
    </subcellularLocation>
</comment>
<feature type="transmembrane region" description="Helical" evidence="7">
    <location>
        <begin position="1290"/>
        <end position="1312"/>
    </location>
</feature>
<organism evidence="9 10">
    <name type="scientific">[Myrmecia] bisecta</name>
    <dbReference type="NCBI Taxonomy" id="41462"/>
    <lineage>
        <taxon>Eukaryota</taxon>
        <taxon>Viridiplantae</taxon>
        <taxon>Chlorophyta</taxon>
        <taxon>core chlorophytes</taxon>
        <taxon>Trebouxiophyceae</taxon>
        <taxon>Trebouxiales</taxon>
        <taxon>Trebouxiaceae</taxon>
        <taxon>Myrmecia</taxon>
    </lineage>
</organism>